<dbReference type="PANTHER" id="PTHR45898:SF2">
    <property type="entry name" value="TOM1-LIKE PROTEIN 6"/>
    <property type="match status" value="1"/>
</dbReference>
<evidence type="ECO:0000256" key="4">
    <source>
        <dbReference type="SAM" id="MobiDB-lite"/>
    </source>
</evidence>
<evidence type="ECO:0000313" key="6">
    <source>
        <dbReference type="EMBL" id="GFY83844.1"/>
    </source>
</evidence>
<dbReference type="InterPro" id="IPR038425">
    <property type="entry name" value="GAT_sf"/>
</dbReference>
<feature type="domain" description="VHS" evidence="5">
    <location>
        <begin position="17"/>
        <end position="68"/>
    </location>
</feature>
<feature type="region of interest" description="Disordered" evidence="4">
    <location>
        <begin position="263"/>
        <end position="307"/>
    </location>
</feature>
<comment type="caution">
    <text evidence="6">The sequence shown here is derived from an EMBL/GenBank/DDBJ whole genome shotgun (WGS) entry which is preliminary data.</text>
</comment>
<dbReference type="GO" id="GO:0035091">
    <property type="term" value="F:phosphatidylinositol binding"/>
    <property type="evidence" value="ECO:0007669"/>
    <property type="project" value="InterPro"/>
</dbReference>
<reference evidence="6 7" key="1">
    <citation type="submission" date="2019-07" db="EMBL/GenBank/DDBJ databases">
        <title>De Novo Assembly of kiwifruit Actinidia rufa.</title>
        <authorList>
            <person name="Sugita-Konishi S."/>
            <person name="Sato K."/>
            <person name="Mori E."/>
            <person name="Abe Y."/>
            <person name="Kisaki G."/>
            <person name="Hamano K."/>
            <person name="Suezawa K."/>
            <person name="Otani M."/>
            <person name="Fukuda T."/>
            <person name="Manabe T."/>
            <person name="Gomi K."/>
            <person name="Tabuchi M."/>
            <person name="Akimitsu K."/>
            <person name="Kataoka I."/>
        </authorList>
    </citation>
    <scope>NUCLEOTIDE SEQUENCE [LARGE SCALE GENOMIC DNA]</scope>
    <source>
        <strain evidence="7">cv. Fuchu</strain>
    </source>
</reference>
<dbReference type="Pfam" id="PF00790">
    <property type="entry name" value="VHS"/>
    <property type="match status" value="1"/>
</dbReference>
<accession>A0A7J0EBG3</accession>
<proteinExistence type="inferred from homology"/>
<dbReference type="AlphaFoldDB" id="A0A7J0EBG3"/>
<dbReference type="SMART" id="SM00288">
    <property type="entry name" value="VHS"/>
    <property type="match status" value="1"/>
</dbReference>
<dbReference type="InterPro" id="IPR002014">
    <property type="entry name" value="VHS_dom"/>
</dbReference>
<dbReference type="SUPFAM" id="SSF48464">
    <property type="entry name" value="ENTH/VHS domain"/>
    <property type="match status" value="1"/>
</dbReference>
<comment type="similarity">
    <text evidence="2">Belongs to the TOM1 family.</text>
</comment>
<dbReference type="InterPro" id="IPR044836">
    <property type="entry name" value="TOL_plant"/>
</dbReference>
<evidence type="ECO:0000256" key="1">
    <source>
        <dbReference type="ARBA" id="ARBA00004170"/>
    </source>
</evidence>
<feature type="compositionally biased region" description="Acidic residues" evidence="4">
    <location>
        <begin position="269"/>
        <end position="278"/>
    </location>
</feature>
<dbReference type="Gene3D" id="1.20.58.160">
    <property type="match status" value="1"/>
</dbReference>
<dbReference type="EMBL" id="BJWL01000003">
    <property type="protein sequence ID" value="GFY83844.1"/>
    <property type="molecule type" value="Genomic_DNA"/>
</dbReference>
<dbReference type="InterPro" id="IPR008942">
    <property type="entry name" value="ENTH_VHS"/>
</dbReference>
<name>A0A7J0EBG3_9ERIC</name>
<dbReference type="GO" id="GO:0043328">
    <property type="term" value="P:protein transport to vacuole involved in ubiquitin-dependent protein catabolic process via the multivesicular body sorting pathway"/>
    <property type="evidence" value="ECO:0007669"/>
    <property type="project" value="InterPro"/>
</dbReference>
<evidence type="ECO:0000259" key="5">
    <source>
        <dbReference type="PROSITE" id="PS50179"/>
    </source>
</evidence>
<comment type="subcellular location">
    <subcellularLocation>
        <location evidence="1">Membrane</location>
        <topology evidence="1">Peripheral membrane protein</topology>
    </subcellularLocation>
</comment>
<evidence type="ECO:0000256" key="3">
    <source>
        <dbReference type="ARBA" id="ARBA00023136"/>
    </source>
</evidence>
<keyword evidence="3" id="KW-0472">Membrane</keyword>
<protein>
    <submittedName>
        <fullName evidence="6">ENTH/VHS/GAT family protein</fullName>
    </submittedName>
</protein>
<dbReference type="GO" id="GO:0043130">
    <property type="term" value="F:ubiquitin binding"/>
    <property type="evidence" value="ECO:0007669"/>
    <property type="project" value="InterPro"/>
</dbReference>
<dbReference type="Proteomes" id="UP000585474">
    <property type="component" value="Unassembled WGS sequence"/>
</dbReference>
<organism evidence="6 7">
    <name type="scientific">Actinidia rufa</name>
    <dbReference type="NCBI Taxonomy" id="165716"/>
    <lineage>
        <taxon>Eukaryota</taxon>
        <taxon>Viridiplantae</taxon>
        <taxon>Streptophyta</taxon>
        <taxon>Embryophyta</taxon>
        <taxon>Tracheophyta</taxon>
        <taxon>Spermatophyta</taxon>
        <taxon>Magnoliopsida</taxon>
        <taxon>eudicotyledons</taxon>
        <taxon>Gunneridae</taxon>
        <taxon>Pentapetalae</taxon>
        <taxon>asterids</taxon>
        <taxon>Ericales</taxon>
        <taxon>Actinidiaceae</taxon>
        <taxon>Actinidia</taxon>
    </lineage>
</organism>
<dbReference type="SUPFAM" id="SSF89009">
    <property type="entry name" value="GAT-like domain"/>
    <property type="match status" value="1"/>
</dbReference>
<dbReference type="CDD" id="cd03561">
    <property type="entry name" value="VHS"/>
    <property type="match status" value="1"/>
</dbReference>
<gene>
    <name evidence="6" type="ORF">Acr_03g0006180</name>
</gene>
<dbReference type="GO" id="GO:0016020">
    <property type="term" value="C:membrane"/>
    <property type="evidence" value="ECO:0007669"/>
    <property type="project" value="UniProtKB-SubCell"/>
</dbReference>
<evidence type="ECO:0000256" key="2">
    <source>
        <dbReference type="ARBA" id="ARBA00007708"/>
    </source>
</evidence>
<dbReference type="PROSITE" id="PS50179">
    <property type="entry name" value="VHS"/>
    <property type="match status" value="1"/>
</dbReference>
<feature type="compositionally biased region" description="Low complexity" evidence="4">
    <location>
        <begin position="296"/>
        <end position="307"/>
    </location>
</feature>
<dbReference type="PANTHER" id="PTHR45898">
    <property type="entry name" value="TOM1-LIKE PROTEIN"/>
    <property type="match status" value="1"/>
</dbReference>
<dbReference type="Gene3D" id="1.25.40.90">
    <property type="match status" value="1"/>
</dbReference>
<dbReference type="OrthoDB" id="2018246at2759"/>
<keyword evidence="7" id="KW-1185">Reference proteome</keyword>
<evidence type="ECO:0000313" key="7">
    <source>
        <dbReference type="Proteomes" id="UP000585474"/>
    </source>
</evidence>
<sequence>MMPSSSSSSATVRVEKATSDLLIGPDWTMNMDICDSINSNRWDAKDVVKAVKKRLQHKNPRIQLLALTRSGVVFPQRSLDAAPIFTPPVAQSTLRHAQAGYGMPINSSTRLDEAMAAEMENLSLSSINSMRTVLDLLADMLQAVNPSDRASVKDEVIVDLVNRVSFQPEEADADVDYNWVCPLTVGSVLQPFHKSLTMLVCSVLGISCWDEDLLAQGLELNDNLQSVLAKHDAHIPPAQNLHMFKQSSQTPTANNSALVAASVKGQVEKEEDEEEDDFAQLARRHSKTRSATSIDSSTGTSESVTSVPATNNAMSSIPATAALVPSNALALPDPPAPVRTTKEQDMIDLLSLALTTTTASPHAPVTPLSYGYPPPPWAPTPGYLSNQNHLSTTPYTSSTPRANTLASYTSMQPARSLQHVNLFPARSSNGLPMNGEASASSAIRTSAPAAGQKTFVPSYRLFEDLNVLGNGDGRFHMTSSTSSSLSGSQSMVGWRK</sequence>